<gene>
    <name evidence="1" type="ORF">M9458_049845</name>
</gene>
<dbReference type="Proteomes" id="UP001529510">
    <property type="component" value="Unassembled WGS sequence"/>
</dbReference>
<feature type="non-terminal residue" evidence="1">
    <location>
        <position position="51"/>
    </location>
</feature>
<dbReference type="AlphaFoldDB" id="A0ABD0N075"/>
<evidence type="ECO:0000313" key="2">
    <source>
        <dbReference type="Proteomes" id="UP001529510"/>
    </source>
</evidence>
<proteinExistence type="predicted"/>
<organism evidence="1 2">
    <name type="scientific">Cirrhinus mrigala</name>
    <name type="common">Mrigala</name>
    <dbReference type="NCBI Taxonomy" id="683832"/>
    <lineage>
        <taxon>Eukaryota</taxon>
        <taxon>Metazoa</taxon>
        <taxon>Chordata</taxon>
        <taxon>Craniata</taxon>
        <taxon>Vertebrata</taxon>
        <taxon>Euteleostomi</taxon>
        <taxon>Actinopterygii</taxon>
        <taxon>Neopterygii</taxon>
        <taxon>Teleostei</taxon>
        <taxon>Ostariophysi</taxon>
        <taxon>Cypriniformes</taxon>
        <taxon>Cyprinidae</taxon>
        <taxon>Labeoninae</taxon>
        <taxon>Labeonini</taxon>
        <taxon>Cirrhinus</taxon>
    </lineage>
</organism>
<protein>
    <submittedName>
        <fullName evidence="1">Uncharacterized protein</fullName>
    </submittedName>
</protein>
<evidence type="ECO:0000313" key="1">
    <source>
        <dbReference type="EMBL" id="KAL0155582.1"/>
    </source>
</evidence>
<keyword evidence="2" id="KW-1185">Reference proteome</keyword>
<sequence length="51" mass="6102">MSRGSDEGRRSGRWRALHQNLLCRDAERFPKRVRDPAQRTDRQLLRGVRIQ</sequence>
<name>A0ABD0N075_CIRMR</name>
<accession>A0ABD0N075</accession>
<reference evidence="1 2" key="1">
    <citation type="submission" date="2024-05" db="EMBL/GenBank/DDBJ databases">
        <title>Genome sequencing and assembly of Indian major carp, Cirrhinus mrigala (Hamilton, 1822).</title>
        <authorList>
            <person name="Mohindra V."/>
            <person name="Chowdhury L.M."/>
            <person name="Lal K."/>
            <person name="Jena J.K."/>
        </authorList>
    </citation>
    <scope>NUCLEOTIDE SEQUENCE [LARGE SCALE GENOMIC DNA]</scope>
    <source>
        <strain evidence="1">CM1030</strain>
        <tissue evidence="1">Blood</tissue>
    </source>
</reference>
<dbReference type="EMBL" id="JAMKFB020000025">
    <property type="protein sequence ID" value="KAL0155582.1"/>
    <property type="molecule type" value="Genomic_DNA"/>
</dbReference>
<comment type="caution">
    <text evidence="1">The sequence shown here is derived from an EMBL/GenBank/DDBJ whole genome shotgun (WGS) entry which is preliminary data.</text>
</comment>